<gene>
    <name evidence="2" type="ORF">D3868_28790</name>
    <name evidence="1" type="ORF">SIM66_03320</name>
</gene>
<proteinExistence type="predicted"/>
<evidence type="ECO:0000313" key="2">
    <source>
        <dbReference type="EMBL" id="QCO12994.1"/>
    </source>
</evidence>
<name>A0A4D8QV50_AZOBR</name>
<protein>
    <submittedName>
        <fullName evidence="2">Uncharacterized protein</fullName>
    </submittedName>
</protein>
<dbReference type="Proteomes" id="UP000298774">
    <property type="component" value="Plasmid p3"/>
</dbReference>
<organism evidence="2 3">
    <name type="scientific">Azospirillum brasilense</name>
    <dbReference type="NCBI Taxonomy" id="192"/>
    <lineage>
        <taxon>Bacteria</taxon>
        <taxon>Pseudomonadati</taxon>
        <taxon>Pseudomonadota</taxon>
        <taxon>Alphaproteobacteria</taxon>
        <taxon>Rhodospirillales</taxon>
        <taxon>Azospirillaceae</taxon>
        <taxon>Azospirillum</taxon>
    </lineage>
</organism>
<dbReference type="GeneID" id="56448048"/>
<dbReference type="Proteomes" id="UP001277471">
    <property type="component" value="Unassembled WGS sequence"/>
</dbReference>
<reference evidence="2 3" key="1">
    <citation type="submission" date="2018-09" db="EMBL/GenBank/DDBJ databases">
        <title>Whole genome based analysis of evolution and adaptive divergence in Indian and Brazilian strains of Azospirillum brasilense.</title>
        <authorList>
            <person name="Singh C."/>
            <person name="Tripathi A.K."/>
        </authorList>
    </citation>
    <scope>NUCLEOTIDE SEQUENCE [LARGE SCALE GENOMIC DNA]</scope>
    <source>
        <strain evidence="2 3">MTCC4038</strain>
        <plasmid evidence="2 3">p3</plasmid>
    </source>
</reference>
<evidence type="ECO:0000313" key="1">
    <source>
        <dbReference type="EMBL" id="MDX5950235.1"/>
    </source>
</evidence>
<dbReference type="RefSeq" id="WP_035681649.1">
    <property type="nucleotide sequence ID" value="NZ_CP032342.1"/>
</dbReference>
<keyword evidence="2" id="KW-0614">Plasmid</keyword>
<accession>A0A4D8QV50</accession>
<reference evidence="1 4" key="2">
    <citation type="submission" date="2023-11" db="EMBL/GenBank/DDBJ databases">
        <title>MicrobeMod: A computational toolkit for identifying prokaryotic methylation and restriction-modification with nanopore sequencing.</title>
        <authorList>
            <person name="Crits-Christoph A."/>
            <person name="Kang S.C."/>
            <person name="Lee H."/>
            <person name="Ostrov N."/>
        </authorList>
    </citation>
    <scope>NUCLEOTIDE SEQUENCE [LARGE SCALE GENOMIC DNA]</scope>
    <source>
        <strain evidence="1 4">ATCC 29145</strain>
    </source>
</reference>
<dbReference type="EMBL" id="CP032342">
    <property type="protein sequence ID" value="QCO12994.1"/>
    <property type="molecule type" value="Genomic_DNA"/>
</dbReference>
<dbReference type="AlphaFoldDB" id="A0A4D8QV50"/>
<sequence>MGIDQISGARAGLWPKIGMQREKPVAGDTAGFTAPASLPEGTDVKAVTRNELGGIQVSMPNGFAVGVFRLPGGDPANAPTSDEQLIAAAEQLVHRFRLYAGPAYDRGAAAVAPQRTSGIDTMA</sequence>
<evidence type="ECO:0000313" key="3">
    <source>
        <dbReference type="Proteomes" id="UP000298774"/>
    </source>
</evidence>
<dbReference type="EMBL" id="JAWXYC010000001">
    <property type="protein sequence ID" value="MDX5950235.1"/>
    <property type="molecule type" value="Genomic_DNA"/>
</dbReference>
<evidence type="ECO:0000313" key="4">
    <source>
        <dbReference type="Proteomes" id="UP001277471"/>
    </source>
</evidence>
<geneLocation type="plasmid" evidence="2 3">
    <name>p3</name>
</geneLocation>
<keyword evidence="4" id="KW-1185">Reference proteome</keyword>